<dbReference type="GO" id="GO:0061630">
    <property type="term" value="F:ubiquitin protein ligase activity"/>
    <property type="evidence" value="ECO:0007669"/>
    <property type="project" value="TreeGrafter"/>
</dbReference>
<gene>
    <name evidence="9" type="ORF">CAMP_LOCUS1124</name>
</gene>
<dbReference type="Gene3D" id="3.30.40.10">
    <property type="entry name" value="Zinc/RING finger domain, C3HC4 (zinc finger)"/>
    <property type="match status" value="1"/>
</dbReference>
<dbReference type="InterPro" id="IPR000330">
    <property type="entry name" value="SNF2_N"/>
</dbReference>
<dbReference type="EMBL" id="CANHGI010000001">
    <property type="protein sequence ID" value="CAI5438487.1"/>
    <property type="molecule type" value="Genomic_DNA"/>
</dbReference>
<dbReference type="SUPFAM" id="SSF57850">
    <property type="entry name" value="RING/U-box"/>
    <property type="match status" value="1"/>
</dbReference>
<dbReference type="GO" id="GO:0000209">
    <property type="term" value="P:protein polyubiquitination"/>
    <property type="evidence" value="ECO:0007669"/>
    <property type="project" value="TreeGrafter"/>
</dbReference>
<dbReference type="SMART" id="SM00490">
    <property type="entry name" value="HELICc"/>
    <property type="match status" value="1"/>
</dbReference>
<dbReference type="GO" id="GO:0005524">
    <property type="term" value="F:ATP binding"/>
    <property type="evidence" value="ECO:0007669"/>
    <property type="project" value="InterPro"/>
</dbReference>
<dbReference type="GO" id="GO:0006974">
    <property type="term" value="P:DNA damage response"/>
    <property type="evidence" value="ECO:0007669"/>
    <property type="project" value="TreeGrafter"/>
</dbReference>
<name>A0A9P1MSP8_9PELO</name>
<feature type="domain" description="RING-type" evidence="7">
    <location>
        <begin position="1220"/>
        <end position="1261"/>
    </location>
</feature>
<evidence type="ECO:0000256" key="2">
    <source>
        <dbReference type="ARBA" id="ARBA00022771"/>
    </source>
</evidence>
<dbReference type="InterPro" id="IPR052583">
    <property type="entry name" value="ATP-helicase/E3_Ub-Ligase"/>
</dbReference>
<evidence type="ECO:0008006" key="11">
    <source>
        <dbReference type="Google" id="ProtNLM"/>
    </source>
</evidence>
<dbReference type="PROSITE" id="PS51194">
    <property type="entry name" value="HELICASE_CTER"/>
    <property type="match status" value="1"/>
</dbReference>
<dbReference type="InterPro" id="IPR038718">
    <property type="entry name" value="SNF2-like_sf"/>
</dbReference>
<dbReference type="SUPFAM" id="SSF52540">
    <property type="entry name" value="P-loop containing nucleoside triphosphate hydrolases"/>
    <property type="match status" value="2"/>
</dbReference>
<evidence type="ECO:0000256" key="4">
    <source>
        <dbReference type="ARBA" id="ARBA00022833"/>
    </source>
</evidence>
<dbReference type="PANTHER" id="PTHR45865:SF1">
    <property type="entry name" value="E3 UBIQUITIN-PROTEIN LIGASE SHPRH"/>
    <property type="match status" value="1"/>
</dbReference>
<dbReference type="PROSITE" id="PS50089">
    <property type="entry name" value="ZF_RING_2"/>
    <property type="match status" value="1"/>
</dbReference>
<dbReference type="Gene3D" id="3.40.50.10810">
    <property type="entry name" value="Tandem AAA-ATPase domain"/>
    <property type="match status" value="2"/>
</dbReference>
<sequence length="1458" mass="170138">MNLEKFKIDKHRTLNLHPLSSKNPLDISLSTFGFPMELKNLKESSVLYSQYNPKDDDIWIFIDLESEERAGYANSYGKNSVLIKKISMNQMGPFSSRLLRLASQYPVQFKIAGIKLLWILSENNRFLIEIQVDNESLLNSFEDEKIIELSQYIVGRIINSFFNSLRLWNSSSLEFWPNNPIYNSKEGSDFFAFFNSLEKTTEDWQPEAGNEYQVRDDLLNSQLMDYQKTTVKWMISREIDGKNADFCGLFQSLPIQSIFYYPALGVFSRKPDLSIESIPNGGILADEMGLGKTVEMLALIVSNRKEVKGNIKRNDDKKEEQLDWKQYKQQKSKKIDIFPVVYTAERNPTNAQKLDILRKCSKCQENCVLKKCGWKEDFDAEKIAFLCPQCMAKEDPLEVGTTLIIMPETLSMQWYKEIVKHCNENLKVMFYFGMSNTGYLNPHNIAKYDLIFVTYQTLVGELVFTNFKNKDKFGTRKYSPSSLNHVKWWRLITDESQLVELGVSKPAQMCQIIKAKYRWAMSGTPLLKNIGTLGGLFEYVDFWPLSNEHFWNNFVIPDFIDKARKNQADQSWLIKLGSQVMRRNSKSMVEAQIKLPELVEIDKIVKFSTIEERQYKNDRDELKSSIENVVNTMGNEILVRNMIGRERILQALIVLKETLISCGEHLQEPHKRKNNEIVISEPINILFRMICKKKREIHEILRLIVKCSNIDSDVYWLENNFDGVARGYEEVLRMIETIQDLNTNIGRLVKIENVKKEEEIEENDETPAKRRKLDPKDEFDEDDEDFNEENLVEDGAEEENGNDEKSIAKLRQKTLETVKIETTSMIHTMVNLKQLAEFFPKASKIIENFGGISRIQEELDSSILSYVKEDLTRFEKMRSNVNRSYEKEQKICENMFGSLARFYENQEIGDDFFVKSLDLEKDSKKHLTDGAVKLDEPIRKEKTNNYHNEKECMGICNNLSFSELYPNYKLATNSEVYKNLSIYLITIVDMSQELKEDFGLLIDYLKDLSNYEKINNALLAMSHCQHPILNKINIDENERKMEKDKLKCKICRVYHSLIHFRYLIGLGSFHGIPKNENARKKLEITKLVEMILEKEPRRKFVKLDEFGSFHKYIIGLHKMTKFIQIYCTKLAAYEKKLRMLKIAKYRRSMNTMRRNYDSMKKKDETDEEFDRKILEISHNRNIRTVQTHVPVMKQKCIEFRYLVTLCEELNGENDKDSNCCPVCWQDFEILAILPCAHRICEDCYFQFKDRSPFSITCVTCRRTFQHIEILMACQPKNHENNVISGVILAVKLEETIKLIRQILRENEENKIVLFTNFDINRPIWKFLTSVLHRAKVPFIEVNTVNYGKNMSEFENSKNCRVLLCSLSRCANGLNLTHANHIIFLDPTHLSSVIQQAIGRIARIGQKNTMKVYHMIVETSIDEEIRKIARTGMNVNGQAIEKTDLTVGQLRQIFGIPQI</sequence>
<dbReference type="OrthoDB" id="423559at2759"/>
<evidence type="ECO:0000256" key="5">
    <source>
        <dbReference type="PROSITE-ProRule" id="PRU00175"/>
    </source>
</evidence>
<comment type="caution">
    <text evidence="9">The sequence shown here is derived from an EMBL/GenBank/DDBJ whole genome shotgun (WGS) entry which is preliminary data.</text>
</comment>
<dbReference type="InterPro" id="IPR001841">
    <property type="entry name" value="Znf_RING"/>
</dbReference>
<dbReference type="InterPro" id="IPR027417">
    <property type="entry name" value="P-loop_NTPase"/>
</dbReference>
<proteinExistence type="predicted"/>
<keyword evidence="4" id="KW-0862">Zinc</keyword>
<dbReference type="GO" id="GO:0016787">
    <property type="term" value="F:hydrolase activity"/>
    <property type="evidence" value="ECO:0007669"/>
    <property type="project" value="UniProtKB-KW"/>
</dbReference>
<dbReference type="InterPro" id="IPR014001">
    <property type="entry name" value="Helicase_ATP-bd"/>
</dbReference>
<dbReference type="InterPro" id="IPR017907">
    <property type="entry name" value="Znf_RING_CS"/>
</dbReference>
<keyword evidence="1" id="KW-0479">Metal-binding</keyword>
<dbReference type="Proteomes" id="UP001152747">
    <property type="component" value="Unassembled WGS sequence"/>
</dbReference>
<protein>
    <recommendedName>
        <fullName evidence="11">RING-type domain-containing protein</fullName>
    </recommendedName>
</protein>
<dbReference type="SMART" id="SM00487">
    <property type="entry name" value="DEXDc"/>
    <property type="match status" value="1"/>
</dbReference>
<evidence type="ECO:0000256" key="6">
    <source>
        <dbReference type="SAM" id="MobiDB-lite"/>
    </source>
</evidence>
<keyword evidence="10" id="KW-1185">Reference proteome</keyword>
<dbReference type="PANTHER" id="PTHR45865">
    <property type="entry name" value="E3 UBIQUITIN-PROTEIN LIGASE SHPRH FAMILY MEMBER"/>
    <property type="match status" value="1"/>
</dbReference>
<dbReference type="Gene3D" id="3.40.50.300">
    <property type="entry name" value="P-loop containing nucleotide triphosphate hydrolases"/>
    <property type="match status" value="1"/>
</dbReference>
<dbReference type="CDD" id="cd18793">
    <property type="entry name" value="SF2_C_SNF"/>
    <property type="match status" value="1"/>
</dbReference>
<reference evidence="9" key="1">
    <citation type="submission" date="2022-11" db="EMBL/GenBank/DDBJ databases">
        <authorList>
            <person name="Kikuchi T."/>
        </authorList>
    </citation>
    <scope>NUCLEOTIDE SEQUENCE</scope>
    <source>
        <strain evidence="9">PS1010</strain>
    </source>
</reference>
<evidence type="ECO:0000313" key="9">
    <source>
        <dbReference type="EMBL" id="CAI5438487.1"/>
    </source>
</evidence>
<evidence type="ECO:0000313" key="10">
    <source>
        <dbReference type="Proteomes" id="UP001152747"/>
    </source>
</evidence>
<accession>A0A9P1MSP8</accession>
<keyword evidence="2 5" id="KW-0863">Zinc-finger</keyword>
<evidence type="ECO:0000259" key="8">
    <source>
        <dbReference type="PROSITE" id="PS51194"/>
    </source>
</evidence>
<dbReference type="GO" id="GO:0005634">
    <property type="term" value="C:nucleus"/>
    <property type="evidence" value="ECO:0007669"/>
    <property type="project" value="TreeGrafter"/>
</dbReference>
<dbReference type="InterPro" id="IPR049730">
    <property type="entry name" value="SNF2/RAD54-like_C"/>
</dbReference>
<keyword evidence="3" id="KW-0378">Hydrolase</keyword>
<dbReference type="InterPro" id="IPR013083">
    <property type="entry name" value="Znf_RING/FYVE/PHD"/>
</dbReference>
<evidence type="ECO:0000259" key="7">
    <source>
        <dbReference type="PROSITE" id="PS50089"/>
    </source>
</evidence>
<dbReference type="GO" id="GO:0008270">
    <property type="term" value="F:zinc ion binding"/>
    <property type="evidence" value="ECO:0007669"/>
    <property type="project" value="UniProtKB-KW"/>
</dbReference>
<dbReference type="InterPro" id="IPR001650">
    <property type="entry name" value="Helicase_C-like"/>
</dbReference>
<organism evidence="9 10">
    <name type="scientific">Caenorhabditis angaria</name>
    <dbReference type="NCBI Taxonomy" id="860376"/>
    <lineage>
        <taxon>Eukaryota</taxon>
        <taxon>Metazoa</taxon>
        <taxon>Ecdysozoa</taxon>
        <taxon>Nematoda</taxon>
        <taxon>Chromadorea</taxon>
        <taxon>Rhabditida</taxon>
        <taxon>Rhabditina</taxon>
        <taxon>Rhabditomorpha</taxon>
        <taxon>Rhabditoidea</taxon>
        <taxon>Rhabditidae</taxon>
        <taxon>Peloderinae</taxon>
        <taxon>Caenorhabditis</taxon>
    </lineage>
</organism>
<dbReference type="PROSITE" id="PS00518">
    <property type="entry name" value="ZF_RING_1"/>
    <property type="match status" value="1"/>
</dbReference>
<feature type="region of interest" description="Disordered" evidence="6">
    <location>
        <begin position="757"/>
        <end position="805"/>
    </location>
</feature>
<dbReference type="Pfam" id="PF00176">
    <property type="entry name" value="SNF2-rel_dom"/>
    <property type="match status" value="1"/>
</dbReference>
<feature type="compositionally biased region" description="Acidic residues" evidence="6">
    <location>
        <begin position="777"/>
        <end position="801"/>
    </location>
</feature>
<evidence type="ECO:0000256" key="3">
    <source>
        <dbReference type="ARBA" id="ARBA00022801"/>
    </source>
</evidence>
<evidence type="ECO:0000256" key="1">
    <source>
        <dbReference type="ARBA" id="ARBA00022723"/>
    </source>
</evidence>
<feature type="domain" description="Helicase C-terminal" evidence="8">
    <location>
        <begin position="1298"/>
        <end position="1447"/>
    </location>
</feature>
<dbReference type="Pfam" id="PF00271">
    <property type="entry name" value="Helicase_C"/>
    <property type="match status" value="1"/>
</dbReference>